<dbReference type="AlphaFoldDB" id="A0A2T7PED0"/>
<evidence type="ECO:0000313" key="2">
    <source>
        <dbReference type="Proteomes" id="UP000245119"/>
    </source>
</evidence>
<dbReference type="OMA" id="NTASERM"/>
<dbReference type="OrthoDB" id="6161953at2759"/>
<sequence length="344" mass="39055">MAADGDVLSCALEDINYAALIKLQAACRRWLVNKYMQETRVEYEQIVRELDETNDTVYWPKRQICLPLVRKVPKESSKPKHAVGLGSSCSFHHEKGVKKQMYGQGEKVRFLPQSNATEDRTHVTISKSHCEVQTDSLQVTSPLVTSDKVEGEASDLKSQENQMFKEIGLQVTFDGRHHELTCPGKQQHKEEKSGKETTTFIDENKIFMPKEAIDASGRPSRVVQSSVHSNLTATTLPSPKPHSVTHETITQGRVSDCFHSEQTSVWDSSNSGWLDPGNKELNSVHNFKSPEVFLGITQHSEGHRPEMSKKELLQRRKNVAMELLWMQQAIISRKNYLRLKSQMK</sequence>
<name>A0A2T7PED0_POMCA</name>
<accession>A0A2T7PED0</accession>
<dbReference type="EMBL" id="PZQS01000004">
    <property type="protein sequence ID" value="PVD31767.1"/>
    <property type="molecule type" value="Genomic_DNA"/>
</dbReference>
<dbReference type="PANTHER" id="PTHR16049:SF8">
    <property type="entry name" value="IQ DOMAIN-CONTAINING PROTEIN C"/>
    <property type="match status" value="1"/>
</dbReference>
<dbReference type="PANTHER" id="PTHR16049">
    <property type="entry name" value="IQ DOMAIN-CONTAINING PROTEIN C"/>
    <property type="match status" value="1"/>
</dbReference>
<keyword evidence="2" id="KW-1185">Reference proteome</keyword>
<proteinExistence type="predicted"/>
<comment type="caution">
    <text evidence="1">The sequence shown here is derived from an EMBL/GenBank/DDBJ whole genome shotgun (WGS) entry which is preliminary data.</text>
</comment>
<evidence type="ECO:0000313" key="1">
    <source>
        <dbReference type="EMBL" id="PVD31767.1"/>
    </source>
</evidence>
<gene>
    <name evidence="1" type="ORF">C0Q70_07185</name>
</gene>
<dbReference type="PROSITE" id="PS50096">
    <property type="entry name" value="IQ"/>
    <property type="match status" value="1"/>
</dbReference>
<evidence type="ECO:0008006" key="3">
    <source>
        <dbReference type="Google" id="ProtNLM"/>
    </source>
</evidence>
<protein>
    <recommendedName>
        <fullName evidence="3">IQ domain-containing protein C</fullName>
    </recommendedName>
</protein>
<dbReference type="Proteomes" id="UP000245119">
    <property type="component" value="Linkage Group LG4"/>
</dbReference>
<reference evidence="1 2" key="1">
    <citation type="submission" date="2018-04" db="EMBL/GenBank/DDBJ databases">
        <title>The genome of golden apple snail Pomacea canaliculata provides insight into stress tolerance and invasive adaptation.</title>
        <authorList>
            <person name="Liu C."/>
            <person name="Liu B."/>
            <person name="Ren Y."/>
            <person name="Zhang Y."/>
            <person name="Wang H."/>
            <person name="Li S."/>
            <person name="Jiang F."/>
            <person name="Yin L."/>
            <person name="Zhang G."/>
            <person name="Qian W."/>
            <person name="Fan W."/>
        </authorList>
    </citation>
    <scope>NUCLEOTIDE SEQUENCE [LARGE SCALE GENOMIC DNA]</scope>
    <source>
        <strain evidence="1">SZHN2017</strain>
        <tissue evidence="1">Muscle</tissue>
    </source>
</reference>
<organism evidence="1 2">
    <name type="scientific">Pomacea canaliculata</name>
    <name type="common">Golden apple snail</name>
    <dbReference type="NCBI Taxonomy" id="400727"/>
    <lineage>
        <taxon>Eukaryota</taxon>
        <taxon>Metazoa</taxon>
        <taxon>Spiralia</taxon>
        <taxon>Lophotrochozoa</taxon>
        <taxon>Mollusca</taxon>
        <taxon>Gastropoda</taxon>
        <taxon>Caenogastropoda</taxon>
        <taxon>Architaenioglossa</taxon>
        <taxon>Ampullarioidea</taxon>
        <taxon>Ampullariidae</taxon>
        <taxon>Pomacea</taxon>
    </lineage>
</organism>
<dbReference type="InterPro" id="IPR042506">
    <property type="entry name" value="IQCC"/>
</dbReference>